<dbReference type="PANTHER" id="PTHR43179">
    <property type="entry name" value="RHAMNOSYLTRANSFERASE WBBL"/>
    <property type="match status" value="1"/>
</dbReference>
<dbReference type="RefSeq" id="WP_165864272.1">
    <property type="nucleotide sequence ID" value="NZ_AP025739.1"/>
</dbReference>
<dbReference type="InterPro" id="IPR001173">
    <property type="entry name" value="Glyco_trans_2-like"/>
</dbReference>
<sequence>MLLSVCIVNWNTCRYLKECLASLREFPPGNAALEIIVADNASTDGSAEMVRAEFPEVNLIANADNKGYAEGNNQALRAATGDAVLLLNPDVVLHSDTLTQTVAFLQEHPDAGAVGCRLLSPDGSTQSSLRSFPDPLPVLWEYLKFSKLFPKSKVFAAYRMTYFDYDKPGEADQPMGTFLLIPRKALDQVGLLDEQFPIFFNEVDWCYRAKRTHGWKIYYTPATLTHYGGGSTRQVKPRMIRESHQSLLRFYEKHYRSTTPALLYSAITFAVRWNENRLLKRVMSEPATAPTATT</sequence>
<dbReference type="Pfam" id="PF00535">
    <property type="entry name" value="Glycos_transf_2"/>
    <property type="match status" value="1"/>
</dbReference>
<dbReference type="CDD" id="cd04186">
    <property type="entry name" value="GT_2_like_c"/>
    <property type="match status" value="1"/>
</dbReference>
<name>A0A402CXH1_9BACT</name>
<dbReference type="SUPFAM" id="SSF53448">
    <property type="entry name" value="Nucleotide-diphospho-sugar transferases"/>
    <property type="match status" value="1"/>
</dbReference>
<dbReference type="PANTHER" id="PTHR43179:SF7">
    <property type="entry name" value="RHAMNOSYLTRANSFERASE WBBL"/>
    <property type="match status" value="1"/>
</dbReference>
<dbReference type="KEGG" id="ccot:CCAX7_43680"/>
<dbReference type="InterPro" id="IPR029044">
    <property type="entry name" value="Nucleotide-diphossugar_trans"/>
</dbReference>
<gene>
    <name evidence="1" type="ORF">CCAX7_43680</name>
</gene>
<organism evidence="1 2">
    <name type="scientific">Capsulimonas corticalis</name>
    <dbReference type="NCBI Taxonomy" id="2219043"/>
    <lineage>
        <taxon>Bacteria</taxon>
        <taxon>Bacillati</taxon>
        <taxon>Armatimonadota</taxon>
        <taxon>Armatimonadia</taxon>
        <taxon>Capsulimonadales</taxon>
        <taxon>Capsulimonadaceae</taxon>
        <taxon>Capsulimonas</taxon>
    </lineage>
</organism>
<evidence type="ECO:0000313" key="2">
    <source>
        <dbReference type="Proteomes" id="UP000287394"/>
    </source>
</evidence>
<dbReference type="Gene3D" id="3.90.550.10">
    <property type="entry name" value="Spore Coat Polysaccharide Biosynthesis Protein SpsA, Chain A"/>
    <property type="match status" value="1"/>
</dbReference>
<dbReference type="Proteomes" id="UP000287394">
    <property type="component" value="Chromosome"/>
</dbReference>
<evidence type="ECO:0000313" key="1">
    <source>
        <dbReference type="EMBL" id="BDI32317.1"/>
    </source>
</evidence>
<protein>
    <submittedName>
        <fullName evidence="1">Glycosyl transferase</fullName>
    </submittedName>
</protein>
<reference evidence="1 2" key="1">
    <citation type="journal article" date="2019" name="Int. J. Syst. Evol. Microbiol.">
        <title>Capsulimonas corticalis gen. nov., sp. nov., an aerobic capsulated bacterium, of a novel bacterial order, Capsulimonadales ord. nov., of the class Armatimonadia of the phylum Armatimonadetes.</title>
        <authorList>
            <person name="Li J."/>
            <person name="Kudo C."/>
            <person name="Tonouchi A."/>
        </authorList>
    </citation>
    <scope>NUCLEOTIDE SEQUENCE [LARGE SCALE GENOMIC DNA]</scope>
    <source>
        <strain evidence="1 2">AX-7</strain>
    </source>
</reference>
<dbReference type="EMBL" id="AP025739">
    <property type="protein sequence ID" value="BDI32317.1"/>
    <property type="molecule type" value="Genomic_DNA"/>
</dbReference>
<proteinExistence type="predicted"/>
<dbReference type="AlphaFoldDB" id="A0A402CXH1"/>
<keyword evidence="2" id="KW-1185">Reference proteome</keyword>
<keyword evidence="1" id="KW-0808">Transferase</keyword>
<accession>A0A402CXH1</accession>
<dbReference type="GO" id="GO:0016740">
    <property type="term" value="F:transferase activity"/>
    <property type="evidence" value="ECO:0007669"/>
    <property type="project" value="UniProtKB-KW"/>
</dbReference>